<protein>
    <submittedName>
        <fullName evidence="2">Uncharacterized protein</fullName>
    </submittedName>
</protein>
<feature type="compositionally biased region" description="Basic and acidic residues" evidence="1">
    <location>
        <begin position="10"/>
        <end position="20"/>
    </location>
</feature>
<dbReference type="EMBL" id="CP069114">
    <property type="protein sequence ID" value="QSS64763.1"/>
    <property type="molecule type" value="Genomic_DNA"/>
</dbReference>
<sequence length="295" mass="32048">MPPGAGWNEEGQRGPKDDQRVGVVDVPDSAKTNSRTPDENQKLGGRLLLYRAGFPVRVAKDQRGHTGFAVAHTALATPFTVPAPSSSRLGIGPLHQVLLQAASLTCPIGPVDGWRAKVGSSMTHFYRLYDWIIGLLSASDANQRLDHSHFSLPLGPARVTLRSMLPFPVPDWSGWCRQEARRWNPENTLKPQECPEKGESAVLCITMSWRRPGGVGPNRESRLGAALLQQTGTQSAALVWVLTDRSSLTLWSLFLGSTPWSCQAGTGDALTVIHSPLSPPFIQLGLFEHSGMFDG</sequence>
<evidence type="ECO:0000256" key="1">
    <source>
        <dbReference type="SAM" id="MobiDB-lite"/>
    </source>
</evidence>
<gene>
    <name evidence="2" type="ORF">I7I51_01835</name>
</gene>
<organism evidence="2 3">
    <name type="scientific">Ajellomyces capsulatus</name>
    <name type="common">Darling's disease fungus</name>
    <name type="synonym">Histoplasma capsulatum</name>
    <dbReference type="NCBI Taxonomy" id="5037"/>
    <lineage>
        <taxon>Eukaryota</taxon>
        <taxon>Fungi</taxon>
        <taxon>Dikarya</taxon>
        <taxon>Ascomycota</taxon>
        <taxon>Pezizomycotina</taxon>
        <taxon>Eurotiomycetes</taxon>
        <taxon>Eurotiomycetidae</taxon>
        <taxon>Onygenales</taxon>
        <taxon>Ajellomycetaceae</taxon>
        <taxon>Histoplasma</taxon>
    </lineage>
</organism>
<accession>A0A8A1MJC8</accession>
<dbReference type="Proteomes" id="UP000663671">
    <property type="component" value="Chromosome 1"/>
</dbReference>
<name>A0A8A1MJC8_AJECA</name>
<evidence type="ECO:0000313" key="3">
    <source>
        <dbReference type="Proteomes" id="UP000663671"/>
    </source>
</evidence>
<dbReference type="VEuPathDB" id="FungiDB:I7I51_01835"/>
<reference evidence="2" key="1">
    <citation type="submission" date="2021-01" db="EMBL/GenBank/DDBJ databases">
        <title>Chromosome-level genome assembly of a human fungal pathogen reveals clustering of transcriptionally co-regulated genes.</title>
        <authorList>
            <person name="Voorhies M."/>
            <person name="Cohen S."/>
            <person name="Shea T.P."/>
            <person name="Petrus S."/>
            <person name="Munoz J.F."/>
            <person name="Poplawski S."/>
            <person name="Goldman W.E."/>
            <person name="Michael T."/>
            <person name="Cuomo C.A."/>
            <person name="Sil A."/>
            <person name="Beyhan S."/>
        </authorList>
    </citation>
    <scope>NUCLEOTIDE SEQUENCE</scope>
    <source>
        <strain evidence="2">WU24</strain>
    </source>
</reference>
<proteinExistence type="predicted"/>
<dbReference type="AlphaFoldDB" id="A0A8A1MJC8"/>
<dbReference type="OrthoDB" id="10432572at2759"/>
<evidence type="ECO:0000313" key="2">
    <source>
        <dbReference type="EMBL" id="QSS64763.1"/>
    </source>
</evidence>
<feature type="region of interest" description="Disordered" evidence="1">
    <location>
        <begin position="1"/>
        <end position="42"/>
    </location>
</feature>